<dbReference type="AlphaFoldDB" id="A0A9Q3P2U8"/>
<sequence>MVFLFLGGLVIDIGLNIVNLFNSYPISYQKLPYRTIPSQRRVRIHQIEVTKAVNQIIVLKIALENCIAFCFSLLHGYMFKYIQPQIPKDVWTVLKKFNLTPELSQYVCCPRCYATYNFETAPHDCRYKNFQTSLPCGILLFHPFHFIRPLPHLRRISMHYCRSQQNDQKRRPFSVYVTQDFSNWLRWCLPQAEKSIEDWQKSLITTSDSIYDYQPSPAREVPYPKSHKIQNSTKLELVFSLFTDWFNPLSNKEAGKQVLLGVLALNFLNLPPTSQWKMHNTFLSGLVPEPTQPNMVTINNILKVFVDEIALLDEGIMIQTPRYPKGRKVVVRLGCVIGDLVTNHKLAGFASHLATRFCSWCECSKADIQQLKLGRLRQKQIVKDCSHQFKDLRNEMERTRMVKKTGIRWSELNRLHYWDPVQQIPLGIMHNWFEGILQHHFCNQWRWDLDKLVQDENKTDDHDTEDDFEMQDGNTSGLVGLSWDQAHKMMSALRNVTVPFGVTRIPHWLGQEKEGKIKASEWHSLFAIYLPLAAIDNIIGDLDRLRNSPNEATKMWLLVDNFCALVACTHILES</sequence>
<protein>
    <submittedName>
        <fullName evidence="1">Uncharacterized protein</fullName>
    </submittedName>
</protein>
<organism evidence="1 2">
    <name type="scientific">Austropuccinia psidii MF-1</name>
    <dbReference type="NCBI Taxonomy" id="1389203"/>
    <lineage>
        <taxon>Eukaryota</taxon>
        <taxon>Fungi</taxon>
        <taxon>Dikarya</taxon>
        <taxon>Basidiomycota</taxon>
        <taxon>Pucciniomycotina</taxon>
        <taxon>Pucciniomycetes</taxon>
        <taxon>Pucciniales</taxon>
        <taxon>Sphaerophragmiaceae</taxon>
        <taxon>Austropuccinia</taxon>
    </lineage>
</organism>
<accession>A0A9Q3P2U8</accession>
<proteinExistence type="predicted"/>
<dbReference type="OrthoDB" id="2288984at2759"/>
<dbReference type="Proteomes" id="UP000765509">
    <property type="component" value="Unassembled WGS sequence"/>
</dbReference>
<gene>
    <name evidence="1" type="ORF">O181_088433</name>
</gene>
<comment type="caution">
    <text evidence="1">The sequence shown here is derived from an EMBL/GenBank/DDBJ whole genome shotgun (WGS) entry which is preliminary data.</text>
</comment>
<dbReference type="PANTHER" id="PTHR46579">
    <property type="entry name" value="F5/8 TYPE C DOMAIN-CONTAINING PROTEIN-RELATED"/>
    <property type="match status" value="1"/>
</dbReference>
<name>A0A9Q3P2U8_9BASI</name>
<dbReference type="PANTHER" id="PTHR46579:SF1">
    <property type="entry name" value="F5_8 TYPE C DOMAIN-CONTAINING PROTEIN"/>
    <property type="match status" value="1"/>
</dbReference>
<dbReference type="EMBL" id="AVOT02053971">
    <property type="protein sequence ID" value="MBW0548718.1"/>
    <property type="molecule type" value="Genomic_DNA"/>
</dbReference>
<evidence type="ECO:0000313" key="2">
    <source>
        <dbReference type="Proteomes" id="UP000765509"/>
    </source>
</evidence>
<evidence type="ECO:0000313" key="1">
    <source>
        <dbReference type="EMBL" id="MBW0548718.1"/>
    </source>
</evidence>
<reference evidence="1" key="1">
    <citation type="submission" date="2021-03" db="EMBL/GenBank/DDBJ databases">
        <title>Draft genome sequence of rust myrtle Austropuccinia psidii MF-1, a brazilian biotype.</title>
        <authorList>
            <person name="Quecine M.C."/>
            <person name="Pachon D.M.R."/>
            <person name="Bonatelli M.L."/>
            <person name="Correr F.H."/>
            <person name="Franceschini L.M."/>
            <person name="Leite T.F."/>
            <person name="Margarido G.R.A."/>
            <person name="Almeida C.A."/>
            <person name="Ferrarezi J.A."/>
            <person name="Labate C.A."/>
        </authorList>
    </citation>
    <scope>NUCLEOTIDE SEQUENCE</scope>
    <source>
        <strain evidence="1">MF-1</strain>
    </source>
</reference>
<keyword evidence="2" id="KW-1185">Reference proteome</keyword>